<evidence type="ECO:0000256" key="1">
    <source>
        <dbReference type="SAM" id="MobiDB-lite"/>
    </source>
</evidence>
<feature type="compositionally biased region" description="Basic and acidic residues" evidence="1">
    <location>
        <begin position="106"/>
        <end position="133"/>
    </location>
</feature>
<dbReference type="OrthoDB" id="8046937at2759"/>
<comment type="caution">
    <text evidence="2">The sequence shown here is derived from an EMBL/GenBank/DDBJ whole genome shotgun (WGS) entry which is preliminary data.</text>
</comment>
<evidence type="ECO:0000313" key="3">
    <source>
        <dbReference type="Proteomes" id="UP001152795"/>
    </source>
</evidence>
<feature type="region of interest" description="Disordered" evidence="1">
    <location>
        <begin position="64"/>
        <end position="85"/>
    </location>
</feature>
<proteinExistence type="predicted"/>
<sequence>MTGMDYMGDLNTAHVMHQLWEKQPSYLRSKWCERANAIRVAKGRLAGFEDFVQLVTKQADLATDPDYSEEPVTKESSQATRRDHRTTFCKQKKLCQICRKHHALHDPHWKPPSKLDKEKETKDPGRADQENKPPENQVNNSRGTFCDITEAGDDAPVNMGIVPVWA</sequence>
<name>A0A6S7HS04_PARCT</name>
<feature type="region of interest" description="Disordered" evidence="1">
    <location>
        <begin position="106"/>
        <end position="153"/>
    </location>
</feature>
<organism evidence="2 3">
    <name type="scientific">Paramuricea clavata</name>
    <name type="common">Red gorgonian</name>
    <name type="synonym">Violescent sea-whip</name>
    <dbReference type="NCBI Taxonomy" id="317549"/>
    <lineage>
        <taxon>Eukaryota</taxon>
        <taxon>Metazoa</taxon>
        <taxon>Cnidaria</taxon>
        <taxon>Anthozoa</taxon>
        <taxon>Octocorallia</taxon>
        <taxon>Malacalcyonacea</taxon>
        <taxon>Plexauridae</taxon>
        <taxon>Paramuricea</taxon>
    </lineage>
</organism>
<feature type="compositionally biased region" description="Polar residues" evidence="1">
    <location>
        <begin position="134"/>
        <end position="143"/>
    </location>
</feature>
<keyword evidence="3" id="KW-1185">Reference proteome</keyword>
<dbReference type="AlphaFoldDB" id="A0A6S7HS04"/>
<reference evidence="2" key="1">
    <citation type="submission" date="2020-04" db="EMBL/GenBank/DDBJ databases">
        <authorList>
            <person name="Alioto T."/>
            <person name="Alioto T."/>
            <person name="Gomez Garrido J."/>
        </authorList>
    </citation>
    <scope>NUCLEOTIDE SEQUENCE</scope>
    <source>
        <strain evidence="2">A484AB</strain>
    </source>
</reference>
<dbReference type="PANTHER" id="PTHR47331">
    <property type="entry name" value="PHD-TYPE DOMAIN-CONTAINING PROTEIN"/>
    <property type="match status" value="1"/>
</dbReference>
<dbReference type="EMBL" id="CACRXK020002895">
    <property type="protein sequence ID" value="CAB3996557.1"/>
    <property type="molecule type" value="Genomic_DNA"/>
</dbReference>
<dbReference type="Proteomes" id="UP001152795">
    <property type="component" value="Unassembled WGS sequence"/>
</dbReference>
<evidence type="ECO:0000313" key="2">
    <source>
        <dbReference type="EMBL" id="CAB3996557.1"/>
    </source>
</evidence>
<gene>
    <name evidence="2" type="ORF">PACLA_8A049026</name>
</gene>
<protein>
    <submittedName>
        <fullName evidence="2">Uncharacterized protein</fullName>
    </submittedName>
</protein>
<accession>A0A6S7HS04</accession>